<dbReference type="Proteomes" id="UP000825935">
    <property type="component" value="Chromosome 35"/>
</dbReference>
<dbReference type="GO" id="GO:0007165">
    <property type="term" value="P:signal transduction"/>
    <property type="evidence" value="ECO:0007669"/>
    <property type="project" value="InterPro"/>
</dbReference>
<dbReference type="Gene3D" id="3.80.10.10">
    <property type="entry name" value="Ribonuclease Inhibitor"/>
    <property type="match status" value="2"/>
</dbReference>
<organism evidence="3 4">
    <name type="scientific">Ceratopteris richardii</name>
    <name type="common">Triangle waterfern</name>
    <dbReference type="NCBI Taxonomy" id="49495"/>
    <lineage>
        <taxon>Eukaryota</taxon>
        <taxon>Viridiplantae</taxon>
        <taxon>Streptophyta</taxon>
        <taxon>Embryophyta</taxon>
        <taxon>Tracheophyta</taxon>
        <taxon>Polypodiopsida</taxon>
        <taxon>Polypodiidae</taxon>
        <taxon>Polypodiales</taxon>
        <taxon>Pteridineae</taxon>
        <taxon>Pteridaceae</taxon>
        <taxon>Parkerioideae</taxon>
        <taxon>Ceratopteris</taxon>
    </lineage>
</organism>
<name>A0A8T2QFZ6_CERRI</name>
<dbReference type="GO" id="GO:0006952">
    <property type="term" value="P:defense response"/>
    <property type="evidence" value="ECO:0007669"/>
    <property type="project" value="InterPro"/>
</dbReference>
<dbReference type="SUPFAM" id="SSF52058">
    <property type="entry name" value="L domain-like"/>
    <property type="match status" value="1"/>
</dbReference>
<dbReference type="PANTHER" id="PTHR11017">
    <property type="entry name" value="LEUCINE-RICH REPEAT-CONTAINING PROTEIN"/>
    <property type="match status" value="1"/>
</dbReference>
<keyword evidence="1" id="KW-0934">Plastid</keyword>
<evidence type="ECO:0000256" key="1">
    <source>
        <dbReference type="ARBA" id="ARBA00022528"/>
    </source>
</evidence>
<dbReference type="Gene3D" id="1.10.8.430">
    <property type="entry name" value="Helical domain of apoptotic protease-activating factors"/>
    <property type="match status" value="1"/>
</dbReference>
<dbReference type="InterPro" id="IPR044974">
    <property type="entry name" value="Disease_R_plants"/>
</dbReference>
<dbReference type="SUPFAM" id="SSF52540">
    <property type="entry name" value="P-loop containing nucleoside triphosphate hydrolases"/>
    <property type="match status" value="2"/>
</dbReference>
<accession>A0A8T2QFZ6</accession>
<feature type="domain" description="TIR" evidence="2">
    <location>
        <begin position="40"/>
        <end position="202"/>
    </location>
</feature>
<reference evidence="3" key="1">
    <citation type="submission" date="2021-08" db="EMBL/GenBank/DDBJ databases">
        <title>WGS assembly of Ceratopteris richardii.</title>
        <authorList>
            <person name="Marchant D.B."/>
            <person name="Chen G."/>
            <person name="Jenkins J."/>
            <person name="Shu S."/>
            <person name="Leebens-Mack J."/>
            <person name="Grimwood J."/>
            <person name="Schmutz J."/>
            <person name="Soltis P."/>
            <person name="Soltis D."/>
            <person name="Chen Z.-H."/>
        </authorList>
    </citation>
    <scope>NUCLEOTIDE SEQUENCE</scope>
    <source>
        <strain evidence="3">Whitten #5841</strain>
        <tissue evidence="3">Leaf</tissue>
    </source>
</reference>
<dbReference type="PROSITE" id="PS50104">
    <property type="entry name" value="TIR"/>
    <property type="match status" value="1"/>
</dbReference>
<comment type="caution">
    <text evidence="3">The sequence shown here is derived from an EMBL/GenBank/DDBJ whole genome shotgun (WGS) entry which is preliminary data.</text>
</comment>
<dbReference type="SUPFAM" id="SSF52200">
    <property type="entry name" value="Toll/Interleukin receptor TIR domain"/>
    <property type="match status" value="1"/>
</dbReference>
<dbReference type="InterPro" id="IPR032675">
    <property type="entry name" value="LRR_dom_sf"/>
</dbReference>
<keyword evidence="4" id="KW-1185">Reference proteome</keyword>
<proteinExistence type="predicted"/>
<dbReference type="InterPro" id="IPR000157">
    <property type="entry name" value="TIR_dom"/>
</dbReference>
<dbReference type="GO" id="GO:0043531">
    <property type="term" value="F:ADP binding"/>
    <property type="evidence" value="ECO:0007669"/>
    <property type="project" value="InterPro"/>
</dbReference>
<keyword evidence="1" id="KW-0150">Chloroplast</keyword>
<dbReference type="PANTHER" id="PTHR11017:SF385">
    <property type="entry name" value="DISEASE RESISTANCE PROTEIN (TIR-NBS-LRR CLASS)-RELATED"/>
    <property type="match status" value="1"/>
</dbReference>
<evidence type="ECO:0000313" key="4">
    <source>
        <dbReference type="Proteomes" id="UP000825935"/>
    </source>
</evidence>
<dbReference type="InterPro" id="IPR035897">
    <property type="entry name" value="Toll_tir_struct_dom_sf"/>
</dbReference>
<gene>
    <name evidence="3" type="ORF">KP509_35G036900</name>
</gene>
<dbReference type="Gene3D" id="3.40.50.10140">
    <property type="entry name" value="Toll/interleukin-1 receptor homology (TIR) domain"/>
    <property type="match status" value="1"/>
</dbReference>
<dbReference type="OrthoDB" id="664960at2759"/>
<dbReference type="InterPro" id="IPR042197">
    <property type="entry name" value="Apaf_helical"/>
</dbReference>
<dbReference type="Gene3D" id="3.40.50.300">
    <property type="entry name" value="P-loop containing nucleotide triphosphate hydrolases"/>
    <property type="match status" value="2"/>
</dbReference>
<protein>
    <recommendedName>
        <fullName evidence="2">TIR domain-containing protein</fullName>
    </recommendedName>
</protein>
<dbReference type="EMBL" id="CM035440">
    <property type="protein sequence ID" value="KAH7282568.1"/>
    <property type="molecule type" value="Genomic_DNA"/>
</dbReference>
<evidence type="ECO:0000313" key="3">
    <source>
        <dbReference type="EMBL" id="KAH7282568.1"/>
    </source>
</evidence>
<dbReference type="PRINTS" id="PR00364">
    <property type="entry name" value="DISEASERSIST"/>
</dbReference>
<sequence>MDVQFVCVFLLFAFLYLLLWEKRKRLRHTNRKTYSSMTSADCEVFLCHRGPDVKLNSVNVLHNLLCSNGIKSFVDYEMIEGSEVDPAIMEAIKMSKVHIVFLTPNFASSKWCLNELLEIMNRRRAAGTSSVPLVLPVFYDVEPSDVRHQPKNSAYNLAKKTKRSTPQERTLWSKALKEISLVKGFEYDTKVTRQWEKLQEIVTTVENFLNETFPRVYEPEWRSYFAGQIDDVVKALESSGSKSKDVFCLGVYGANKSIFADLLVDDLRLHFEARCILYNVVDTASHSDGVSVLIRKLYSDLVQKIHEQPLRKNARLDDLLQNKRCLVVIDDIGSDIAQIKALLEILQKKLKKNSLVVFTSRFQHVLRETVKVDKFISLSGGEESKGTLILSYNKRDDVHPAFISHFQETFYMLGFDVCLLSEEEFVSHIRTPAKTQMIICIISKSSNVGYLERALVNASTDGERKVLYVYYRRQSTIGSTSSTSVCLNVNFEESTGQPHKMEYKHLVEEVMEMFKEGNEKSMDVTDFPVGLLQRHKKIDSRIVSHMTRRHRSVQCFGLWGMGGVGKTTTAKSIYNRMHKEFESSAFILNTRANAASNDSGLSNLQQKLLENVMPKDSKGVKINDVDHGKRLLSAKLKGVSAFIVLDDLDTMSQIDALCYPLSSLEPNSIVIITSRDRKILTYASIPEENIFRIEGLSEENSEWLFCWHAFMNPVPPAHLKEVAKKVIKACQGLPLSLTVLGCHLYGANDINKWKESLHLIKQDEEKIFNILGVSLNSLKLSEKEAFLDICCFFIGMNEDLVCAFSEGCYEMGITILTALKSKCLITITKDADELLFGIREAGTIQVHDQLRDMGRHIIQKEEKNRAWDEKTSNDILKDARTLSGLRGLSARTDMQIRGEIATYNALSQLRFLALEEAQEKREMNERMPIYDLFANVRCDELRWLKWKVREELPRGLCSTELRVLHLSHSDIREVPGPLPNLQMLEIQECFNLEGFSMAIGTSMPLLRRVCLSSCPRLKGLDSSIGRLTDLSWLTIEHCDSILHLPEEMKNLSSLRELNLIASTPHMKILSLPPNLRTLRLMMCHSLESVDSSLPSLEKLYLFECPELKKLAIPRSSLVRFEIWFCDGLLHECLELKDLPYLRDLILRSPGYMKTLSLPRNLRALELWRCESLESMDVSLPNLEKLDVSECPKLEKLPVLGSSLVQLKIGNCDRLVLDECLELKDLPSLRQLTLHFLRQINTLSLPPSLLTLTLEECRSLESVEVDMKRGAIQFFHFFFLFCLLSFT</sequence>
<dbReference type="Pfam" id="PF01582">
    <property type="entry name" value="TIR"/>
    <property type="match status" value="1"/>
</dbReference>
<dbReference type="InterPro" id="IPR027417">
    <property type="entry name" value="P-loop_NTPase"/>
</dbReference>
<dbReference type="InterPro" id="IPR002182">
    <property type="entry name" value="NB-ARC"/>
</dbReference>
<dbReference type="SMART" id="SM00255">
    <property type="entry name" value="TIR"/>
    <property type="match status" value="1"/>
</dbReference>
<dbReference type="OMA" id="QLEVMHM"/>
<evidence type="ECO:0000259" key="2">
    <source>
        <dbReference type="PROSITE" id="PS50104"/>
    </source>
</evidence>
<dbReference type="Pfam" id="PF00931">
    <property type="entry name" value="NB-ARC"/>
    <property type="match status" value="2"/>
</dbReference>